<keyword evidence="4 6" id="KW-0689">Ribosomal protein</keyword>
<comment type="function">
    <text evidence="6">One of the primary rRNA binding proteins, it binds directly to 16S rRNA where it nucleates assembly of the head domain of the 30S subunit. Is located at the subunit interface close to the decoding center, probably blocks exit of the E-site tRNA.</text>
</comment>
<keyword evidence="3 6" id="KW-0694">RNA-binding</keyword>
<comment type="subunit">
    <text evidence="6">Part of the 30S ribosomal subunit. Contacts proteins S9 and S11.</text>
</comment>
<evidence type="ECO:0000256" key="3">
    <source>
        <dbReference type="ARBA" id="ARBA00022884"/>
    </source>
</evidence>
<dbReference type="InterPro" id="IPR005717">
    <property type="entry name" value="Ribosomal_uS7_bac/org-type"/>
</dbReference>
<sequence>MRRKKKIKRVPSPDAVYNNTMVAKFINQVMKKGKKTIARKIVYGAFNIIKAKTQKEPLEVFDLAIKNASPLLEVKPKRVGGATYQVPREVKGDRKITLAFRWIIGAAKSKRGKPMREKLAEELINAANNEGAAIKKKIDTHRMAEANRAFAHFTW</sequence>
<evidence type="ECO:0000256" key="4">
    <source>
        <dbReference type="ARBA" id="ARBA00022980"/>
    </source>
</evidence>
<dbReference type="NCBIfam" id="TIGR01029">
    <property type="entry name" value="rpsG_bact"/>
    <property type="match status" value="1"/>
</dbReference>
<dbReference type="SUPFAM" id="SSF47973">
    <property type="entry name" value="Ribosomal protein S7"/>
    <property type="match status" value="1"/>
</dbReference>
<dbReference type="EMBL" id="PCRS01000008">
    <property type="protein sequence ID" value="PIP25085.1"/>
    <property type="molecule type" value="Genomic_DNA"/>
</dbReference>
<evidence type="ECO:0000256" key="1">
    <source>
        <dbReference type="ARBA" id="ARBA00007151"/>
    </source>
</evidence>
<dbReference type="FunFam" id="1.10.455.10:FF:000001">
    <property type="entry name" value="30S ribosomal protein S7"/>
    <property type="match status" value="1"/>
</dbReference>
<dbReference type="PROSITE" id="PS00052">
    <property type="entry name" value="RIBOSOMAL_S7"/>
    <property type="match status" value="1"/>
</dbReference>
<dbReference type="GO" id="GO:0006412">
    <property type="term" value="P:translation"/>
    <property type="evidence" value="ECO:0007669"/>
    <property type="project" value="UniProtKB-UniRule"/>
</dbReference>
<evidence type="ECO:0000256" key="6">
    <source>
        <dbReference type="HAMAP-Rule" id="MF_00480"/>
    </source>
</evidence>
<dbReference type="Pfam" id="PF00177">
    <property type="entry name" value="Ribosomal_S7"/>
    <property type="match status" value="1"/>
</dbReference>
<dbReference type="Proteomes" id="UP000228681">
    <property type="component" value="Unassembled WGS sequence"/>
</dbReference>
<keyword evidence="2 6" id="KW-0699">rRNA-binding</keyword>
<dbReference type="Gene3D" id="1.10.455.10">
    <property type="entry name" value="Ribosomal protein S7 domain"/>
    <property type="match status" value="1"/>
</dbReference>
<dbReference type="GO" id="GO:0000049">
    <property type="term" value="F:tRNA binding"/>
    <property type="evidence" value="ECO:0007669"/>
    <property type="project" value="UniProtKB-UniRule"/>
</dbReference>
<evidence type="ECO:0000259" key="8">
    <source>
        <dbReference type="Pfam" id="PF00177"/>
    </source>
</evidence>
<dbReference type="AlphaFoldDB" id="A0A2G9Z0Q7"/>
<evidence type="ECO:0000313" key="9">
    <source>
        <dbReference type="EMBL" id="PIP25085.1"/>
    </source>
</evidence>
<dbReference type="GO" id="GO:0015935">
    <property type="term" value="C:small ribosomal subunit"/>
    <property type="evidence" value="ECO:0007669"/>
    <property type="project" value="InterPro"/>
</dbReference>
<dbReference type="HAMAP" id="MF_00480_B">
    <property type="entry name" value="Ribosomal_uS7_B"/>
    <property type="match status" value="1"/>
</dbReference>
<reference evidence="9 10" key="1">
    <citation type="submission" date="2017-09" db="EMBL/GenBank/DDBJ databases">
        <title>Depth-based differentiation of microbial function through sediment-hosted aquifers and enrichment of novel symbionts in the deep terrestrial subsurface.</title>
        <authorList>
            <person name="Probst A.J."/>
            <person name="Ladd B."/>
            <person name="Jarett J.K."/>
            <person name="Geller-Mcgrath D.E."/>
            <person name="Sieber C.M."/>
            <person name="Emerson J.B."/>
            <person name="Anantharaman K."/>
            <person name="Thomas B.C."/>
            <person name="Malmstrom R."/>
            <person name="Stieglmeier M."/>
            <person name="Klingl A."/>
            <person name="Woyke T."/>
            <person name="Ryan C.M."/>
            <person name="Banfield J.F."/>
        </authorList>
    </citation>
    <scope>NUCLEOTIDE SEQUENCE [LARGE SCALE GENOMIC DNA]</scope>
    <source>
        <strain evidence="9">CG23_combo_of_CG06-09_8_20_14_all_36_12</strain>
    </source>
</reference>
<dbReference type="PANTHER" id="PTHR11205">
    <property type="entry name" value="RIBOSOMAL PROTEIN S7"/>
    <property type="match status" value="1"/>
</dbReference>
<dbReference type="InterPro" id="IPR000235">
    <property type="entry name" value="Ribosomal_uS7"/>
</dbReference>
<evidence type="ECO:0000256" key="5">
    <source>
        <dbReference type="ARBA" id="ARBA00023274"/>
    </source>
</evidence>
<dbReference type="InterPro" id="IPR020606">
    <property type="entry name" value="Ribosomal_uS7_CS"/>
</dbReference>
<feature type="domain" description="Small ribosomal subunit protein uS7" evidence="8">
    <location>
        <begin position="1"/>
        <end position="148"/>
    </location>
</feature>
<dbReference type="InterPro" id="IPR023798">
    <property type="entry name" value="Ribosomal_uS7_dom"/>
</dbReference>
<evidence type="ECO:0000313" key="10">
    <source>
        <dbReference type="Proteomes" id="UP000228681"/>
    </source>
</evidence>
<proteinExistence type="inferred from homology"/>
<evidence type="ECO:0000256" key="2">
    <source>
        <dbReference type="ARBA" id="ARBA00022730"/>
    </source>
</evidence>
<keyword evidence="5 6" id="KW-0687">Ribonucleoprotein</keyword>
<gene>
    <name evidence="6" type="primary">rpsG</name>
    <name evidence="9" type="ORF">COX34_00530</name>
</gene>
<dbReference type="InterPro" id="IPR036823">
    <property type="entry name" value="Ribosomal_uS7_dom_sf"/>
</dbReference>
<protein>
    <recommendedName>
        <fullName evidence="6">Small ribosomal subunit protein uS7</fullName>
    </recommendedName>
</protein>
<name>A0A2G9Z0Q7_9BACT</name>
<accession>A0A2G9Z0Q7</accession>
<evidence type="ECO:0000256" key="7">
    <source>
        <dbReference type="RuleBase" id="RU003619"/>
    </source>
</evidence>
<comment type="caution">
    <text evidence="9">The sequence shown here is derived from an EMBL/GenBank/DDBJ whole genome shotgun (WGS) entry which is preliminary data.</text>
</comment>
<keyword evidence="6" id="KW-0820">tRNA-binding</keyword>
<dbReference type="PIRSF" id="PIRSF002122">
    <property type="entry name" value="RPS7p_RPS7a_RPS5e_RPS7o"/>
    <property type="match status" value="1"/>
</dbReference>
<dbReference type="GO" id="GO:0003735">
    <property type="term" value="F:structural constituent of ribosome"/>
    <property type="evidence" value="ECO:0007669"/>
    <property type="project" value="InterPro"/>
</dbReference>
<dbReference type="GO" id="GO:0019843">
    <property type="term" value="F:rRNA binding"/>
    <property type="evidence" value="ECO:0007669"/>
    <property type="project" value="UniProtKB-UniRule"/>
</dbReference>
<organism evidence="9 10">
    <name type="scientific">Candidatus Nealsonbacteria bacterium CG23_combo_of_CG06-09_8_20_14_all_36_12</name>
    <dbReference type="NCBI Taxonomy" id="1974718"/>
    <lineage>
        <taxon>Bacteria</taxon>
        <taxon>Candidatus Nealsoniibacteriota</taxon>
    </lineage>
</organism>
<comment type="similarity">
    <text evidence="1 6 7">Belongs to the universal ribosomal protein uS7 family.</text>
</comment>
<dbReference type="CDD" id="cd14869">
    <property type="entry name" value="uS7_Bacteria"/>
    <property type="match status" value="1"/>
</dbReference>